<accession>A0A1B1KII0</accession>
<dbReference type="EMBL" id="CP009112">
    <property type="protein sequence ID" value="ANS32334.1"/>
    <property type="molecule type" value="Genomic_DNA"/>
</dbReference>
<proteinExistence type="predicted"/>
<gene>
    <name evidence="2" type="ORF">R1CP_38705</name>
    <name evidence="3" type="ORF">R1CP_39210</name>
</gene>
<dbReference type="AlphaFoldDB" id="A0A1B1KII0"/>
<evidence type="ECO:0000256" key="1">
    <source>
        <dbReference type="SAM" id="MobiDB-lite"/>
    </source>
</evidence>
<reference evidence="3 4" key="1">
    <citation type="submission" date="2014-07" db="EMBL/GenBank/DDBJ databases">
        <authorList>
            <person name="Zhang J.E."/>
            <person name="Yang H."/>
            <person name="Guo J."/>
            <person name="Deng Z."/>
            <person name="Luo H."/>
            <person name="Luo M."/>
            <person name="Zhao B."/>
        </authorList>
    </citation>
    <scope>NUCLEOTIDE SEQUENCE [LARGE SCALE GENOMIC DNA]</scope>
    <source>
        <strain evidence="3 4">1CP</strain>
        <plasmid evidence="4">Plasmid pr1cp1</plasmid>
        <plasmid evidence="3">pR1CP1</plasmid>
    </source>
</reference>
<evidence type="ECO:0000313" key="2">
    <source>
        <dbReference type="EMBL" id="ANS32334.1"/>
    </source>
</evidence>
<dbReference type="EMBL" id="CP009112">
    <property type="protein sequence ID" value="ANS32426.1"/>
    <property type="molecule type" value="Genomic_DNA"/>
</dbReference>
<organism evidence="3 4">
    <name type="scientific">Rhodococcus opacus</name>
    <name type="common">Nocardia opaca</name>
    <dbReference type="NCBI Taxonomy" id="37919"/>
    <lineage>
        <taxon>Bacteria</taxon>
        <taxon>Bacillati</taxon>
        <taxon>Actinomycetota</taxon>
        <taxon>Actinomycetes</taxon>
        <taxon>Mycobacteriales</taxon>
        <taxon>Nocardiaceae</taxon>
        <taxon>Rhodococcus</taxon>
    </lineage>
</organism>
<geneLocation type="plasmid" evidence="3">
    <name>pR1CP1</name>
</geneLocation>
<feature type="region of interest" description="Disordered" evidence="1">
    <location>
        <begin position="1"/>
        <end position="25"/>
    </location>
</feature>
<evidence type="ECO:0000313" key="3">
    <source>
        <dbReference type="EMBL" id="ANS32426.1"/>
    </source>
</evidence>
<keyword evidence="3" id="KW-0614">Plasmid</keyword>
<sequence length="120" mass="13777">MDELTTRSADQPRPEHRRPSASPIIDPKITEITDPRIEAKVDRRRFTCGLINWRTLGHHVGMWVPANSAPYQMLAGLLTSLWWGNLRFDHPDCCYRRPNVVNSDACSTSGCYQRRHGSCR</sequence>
<evidence type="ECO:0000313" key="4">
    <source>
        <dbReference type="Proteomes" id="UP000186108"/>
    </source>
</evidence>
<geneLocation type="plasmid" evidence="4">
    <name>pr1cp1</name>
</geneLocation>
<protein>
    <submittedName>
        <fullName evidence="3">Uncharacterized protein</fullName>
    </submittedName>
</protein>
<dbReference type="Proteomes" id="UP000186108">
    <property type="component" value="Plasmid pR1CP1"/>
</dbReference>
<name>A0A1B1KII0_RHOOP</name>